<dbReference type="RefSeq" id="WP_307553970.1">
    <property type="nucleotide sequence ID" value="NZ_JAUSQU010000001.1"/>
</dbReference>
<evidence type="ECO:0000313" key="2">
    <source>
        <dbReference type="EMBL" id="MDP9841012.1"/>
    </source>
</evidence>
<protein>
    <submittedName>
        <fullName evidence="2">Uncharacterized protein YkwD</fullName>
    </submittedName>
</protein>
<proteinExistence type="predicted"/>
<dbReference type="PANTHER" id="PTHR31157">
    <property type="entry name" value="SCP DOMAIN-CONTAINING PROTEIN"/>
    <property type="match status" value="1"/>
</dbReference>
<dbReference type="Proteomes" id="UP001225356">
    <property type="component" value="Unassembled WGS sequence"/>
</dbReference>
<dbReference type="CDD" id="cd05379">
    <property type="entry name" value="CAP_bacterial"/>
    <property type="match status" value="1"/>
</dbReference>
<dbReference type="EMBL" id="JAUSQU010000001">
    <property type="protein sequence ID" value="MDP9841012.1"/>
    <property type="molecule type" value="Genomic_DNA"/>
</dbReference>
<sequence length="195" mass="20773">MSVLSATLIQVDASPAAAAPPNCNLSLADYDRGPFSPHQHYFLENLVVARATACLINAERAKAGLPALSLSDPLARAAARHTVASVAQKWWTGGADKHINPATRSTPTIRINAEGYCPSYTSRRYAEIAFAGAGSGANTPRRAVTEWMGSNTHRPIILNPAFRDFGVGVRPGSANPTHTARPNATYVATFGFCQR</sequence>
<organism evidence="2 3">
    <name type="scientific">Streptosporangium lutulentum</name>
    <dbReference type="NCBI Taxonomy" id="1461250"/>
    <lineage>
        <taxon>Bacteria</taxon>
        <taxon>Bacillati</taxon>
        <taxon>Actinomycetota</taxon>
        <taxon>Actinomycetes</taxon>
        <taxon>Streptosporangiales</taxon>
        <taxon>Streptosporangiaceae</taxon>
        <taxon>Streptosporangium</taxon>
    </lineage>
</organism>
<comment type="caution">
    <text evidence="2">The sequence shown here is derived from an EMBL/GenBank/DDBJ whole genome shotgun (WGS) entry which is preliminary data.</text>
</comment>
<dbReference type="SUPFAM" id="SSF55797">
    <property type="entry name" value="PR-1-like"/>
    <property type="match status" value="1"/>
</dbReference>
<evidence type="ECO:0000259" key="1">
    <source>
        <dbReference type="Pfam" id="PF00188"/>
    </source>
</evidence>
<accession>A0ABT9Q2T0</accession>
<name>A0ABT9Q2T0_9ACTN</name>
<dbReference type="InterPro" id="IPR014044">
    <property type="entry name" value="CAP_dom"/>
</dbReference>
<dbReference type="Pfam" id="PF00188">
    <property type="entry name" value="CAP"/>
    <property type="match status" value="1"/>
</dbReference>
<keyword evidence="3" id="KW-1185">Reference proteome</keyword>
<feature type="domain" description="SCP" evidence="1">
    <location>
        <begin position="55"/>
        <end position="175"/>
    </location>
</feature>
<dbReference type="PANTHER" id="PTHR31157:SF1">
    <property type="entry name" value="SCP DOMAIN-CONTAINING PROTEIN"/>
    <property type="match status" value="1"/>
</dbReference>
<gene>
    <name evidence="2" type="ORF">J2853_000223</name>
</gene>
<dbReference type="Gene3D" id="3.40.33.10">
    <property type="entry name" value="CAP"/>
    <property type="match status" value="1"/>
</dbReference>
<evidence type="ECO:0000313" key="3">
    <source>
        <dbReference type="Proteomes" id="UP001225356"/>
    </source>
</evidence>
<dbReference type="InterPro" id="IPR035940">
    <property type="entry name" value="CAP_sf"/>
</dbReference>
<reference evidence="2 3" key="1">
    <citation type="submission" date="2023-07" db="EMBL/GenBank/DDBJ databases">
        <title>Sequencing the genomes of 1000 actinobacteria strains.</title>
        <authorList>
            <person name="Klenk H.-P."/>
        </authorList>
    </citation>
    <scope>NUCLEOTIDE SEQUENCE [LARGE SCALE GENOMIC DNA]</scope>
    <source>
        <strain evidence="2 3">DSM 46740</strain>
    </source>
</reference>